<protein>
    <submittedName>
        <fullName evidence="1">Uncharacterized protein</fullName>
    </submittedName>
</protein>
<sequence length="60" mass="6305">MLRGGFCGAGFSCPPQAEGEKYQQIGPFTCYTGNAMTLPVVLSCTSDTSECAVNNVARPQ</sequence>
<name>A0A1Y5NYH9_9MYCO</name>
<reference evidence="1" key="1">
    <citation type="submission" date="2016-03" db="EMBL/GenBank/DDBJ databases">
        <authorList>
            <person name="Ploux O."/>
        </authorList>
    </citation>
    <scope>NUCLEOTIDE SEQUENCE</scope>
    <source>
        <strain evidence="1">UC10</strain>
    </source>
</reference>
<dbReference type="AlphaFoldDB" id="A0A1Y5NYH9"/>
<dbReference type="EMBL" id="FLQS01000003">
    <property type="protein sequence ID" value="SBS71473.1"/>
    <property type="molecule type" value="Genomic_DNA"/>
</dbReference>
<gene>
    <name evidence="1" type="ORF">MHPYR_110096</name>
</gene>
<organism evidence="1">
    <name type="scientific">uncultured Mycobacterium sp</name>
    <dbReference type="NCBI Taxonomy" id="171292"/>
    <lineage>
        <taxon>Bacteria</taxon>
        <taxon>Bacillati</taxon>
        <taxon>Actinomycetota</taxon>
        <taxon>Actinomycetes</taxon>
        <taxon>Mycobacteriales</taxon>
        <taxon>Mycobacteriaceae</taxon>
        <taxon>Mycobacterium</taxon>
        <taxon>environmental samples</taxon>
    </lineage>
</organism>
<accession>A0A1Y5NYH9</accession>
<evidence type="ECO:0000313" key="1">
    <source>
        <dbReference type="EMBL" id="SBS71473.1"/>
    </source>
</evidence>
<proteinExistence type="predicted"/>